<dbReference type="Gene3D" id="1.20.950.20">
    <property type="entry name" value="Transmembrane di-heme cytochromes, Chain C"/>
    <property type="match status" value="1"/>
</dbReference>
<comment type="subcellular location">
    <subcellularLocation>
        <location evidence="1">Cell membrane</location>
        <topology evidence="1">Multi-pass membrane protein</topology>
    </subcellularLocation>
</comment>
<feature type="domain" description="Cytochrome b561 bacterial/Ni-hydrogenase" evidence="7">
    <location>
        <begin position="3"/>
        <end position="170"/>
    </location>
</feature>
<dbReference type="Pfam" id="PF01292">
    <property type="entry name" value="Ni_hydr_CYTB"/>
    <property type="match status" value="1"/>
</dbReference>
<dbReference type="STRING" id="1903952.BIT28_14640"/>
<feature type="transmembrane region" description="Helical" evidence="6">
    <location>
        <begin position="133"/>
        <end position="156"/>
    </location>
</feature>
<dbReference type="GO" id="GO:0020037">
    <property type="term" value="F:heme binding"/>
    <property type="evidence" value="ECO:0007669"/>
    <property type="project" value="TreeGrafter"/>
</dbReference>
<feature type="transmembrane region" description="Helical" evidence="6">
    <location>
        <begin position="12"/>
        <end position="28"/>
    </location>
</feature>
<evidence type="ECO:0000313" key="9">
    <source>
        <dbReference type="Proteomes" id="UP000186905"/>
    </source>
</evidence>
<proteinExistence type="predicted"/>
<dbReference type="EMBL" id="MJIL01000052">
    <property type="protein sequence ID" value="OLQ79070.1"/>
    <property type="molecule type" value="Genomic_DNA"/>
</dbReference>
<accession>A0A1Q9GV89</accession>
<evidence type="ECO:0000259" key="7">
    <source>
        <dbReference type="Pfam" id="PF01292"/>
    </source>
</evidence>
<keyword evidence="5 6" id="KW-0472">Membrane</keyword>
<name>A0A1Q9GV89_9GAMM</name>
<evidence type="ECO:0000256" key="2">
    <source>
        <dbReference type="ARBA" id="ARBA00022475"/>
    </source>
</evidence>
<dbReference type="SUPFAM" id="SSF81342">
    <property type="entry name" value="Transmembrane di-heme cytochromes"/>
    <property type="match status" value="1"/>
</dbReference>
<organism evidence="8 9">
    <name type="scientific">Photobacterium proteolyticum</name>
    <dbReference type="NCBI Taxonomy" id="1903952"/>
    <lineage>
        <taxon>Bacteria</taxon>
        <taxon>Pseudomonadati</taxon>
        <taxon>Pseudomonadota</taxon>
        <taxon>Gammaproteobacteria</taxon>
        <taxon>Vibrionales</taxon>
        <taxon>Vibrionaceae</taxon>
        <taxon>Photobacterium</taxon>
    </lineage>
</organism>
<evidence type="ECO:0000256" key="3">
    <source>
        <dbReference type="ARBA" id="ARBA00022692"/>
    </source>
</evidence>
<feature type="transmembrane region" description="Helical" evidence="6">
    <location>
        <begin position="90"/>
        <end position="113"/>
    </location>
</feature>
<protein>
    <submittedName>
        <fullName evidence="8">Hydrogenase</fullName>
    </submittedName>
</protein>
<evidence type="ECO:0000256" key="5">
    <source>
        <dbReference type="ARBA" id="ARBA00023136"/>
    </source>
</evidence>
<feature type="transmembrane region" description="Helical" evidence="6">
    <location>
        <begin position="34"/>
        <end position="53"/>
    </location>
</feature>
<comment type="caution">
    <text evidence="8">The sequence shown here is derived from an EMBL/GenBank/DDBJ whole genome shotgun (WGS) entry which is preliminary data.</text>
</comment>
<reference evidence="8 9" key="1">
    <citation type="submission" date="2016-09" db="EMBL/GenBank/DDBJ databases">
        <title>Photobacterium proteolyticum sp. nov. a protease producing bacterium isolated from ocean sediments of Laizhou Bay.</title>
        <authorList>
            <person name="Li Y."/>
        </authorList>
    </citation>
    <scope>NUCLEOTIDE SEQUENCE [LARGE SCALE GENOMIC DNA]</scope>
    <source>
        <strain evidence="8 9">13-12</strain>
    </source>
</reference>
<sequence length="207" mass="22912">MKVWDLATRLYHWFQAVLFIALIASGFSGNGPHVQLGLALFTLILWRILWGFVGSQTSRFSQFIRSPITVLRYLAGKEPAQPGHNPAGGWMVVTMIFMLFLQCFSGLALAGLLDNMPYMEYGLTDTVFSALESMHYILARVLPLLILTHVGAIVVYKLRSKPLVMAMLTGVQSKVTETGELYFVSQRRAITVFATAILVTVAIVAIA</sequence>
<gene>
    <name evidence="8" type="ORF">BIT28_14640</name>
</gene>
<dbReference type="OrthoDB" id="196472at2"/>
<dbReference type="RefSeq" id="WP_075762874.1">
    <property type="nucleotide sequence ID" value="NZ_MJIL01000052.1"/>
</dbReference>
<dbReference type="GO" id="GO:0022904">
    <property type="term" value="P:respiratory electron transport chain"/>
    <property type="evidence" value="ECO:0007669"/>
    <property type="project" value="InterPro"/>
</dbReference>
<dbReference type="Proteomes" id="UP000186905">
    <property type="component" value="Unassembled WGS sequence"/>
</dbReference>
<keyword evidence="3 6" id="KW-0812">Transmembrane</keyword>
<dbReference type="InterPro" id="IPR051542">
    <property type="entry name" value="Hydrogenase_cytochrome"/>
</dbReference>
<feature type="transmembrane region" description="Helical" evidence="6">
    <location>
        <begin position="189"/>
        <end position="206"/>
    </location>
</feature>
<dbReference type="GO" id="GO:0005886">
    <property type="term" value="C:plasma membrane"/>
    <property type="evidence" value="ECO:0007669"/>
    <property type="project" value="UniProtKB-SubCell"/>
</dbReference>
<dbReference type="GO" id="GO:0009055">
    <property type="term" value="F:electron transfer activity"/>
    <property type="evidence" value="ECO:0007669"/>
    <property type="project" value="InterPro"/>
</dbReference>
<dbReference type="InterPro" id="IPR016174">
    <property type="entry name" value="Di-haem_cyt_TM"/>
</dbReference>
<dbReference type="InterPro" id="IPR011577">
    <property type="entry name" value="Cyt_b561_bac/Ni-Hgenase"/>
</dbReference>
<evidence type="ECO:0000256" key="1">
    <source>
        <dbReference type="ARBA" id="ARBA00004651"/>
    </source>
</evidence>
<dbReference type="PANTHER" id="PTHR30485:SF2">
    <property type="entry name" value="BLL0597 PROTEIN"/>
    <property type="match status" value="1"/>
</dbReference>
<dbReference type="AlphaFoldDB" id="A0A1Q9GV89"/>
<dbReference type="PANTHER" id="PTHR30485">
    <property type="entry name" value="NI/FE-HYDROGENASE 1 B-TYPE CYTOCHROME SUBUNIT"/>
    <property type="match status" value="1"/>
</dbReference>
<keyword evidence="2" id="KW-1003">Cell membrane</keyword>
<evidence type="ECO:0000256" key="6">
    <source>
        <dbReference type="SAM" id="Phobius"/>
    </source>
</evidence>
<keyword evidence="4 6" id="KW-1133">Transmembrane helix</keyword>
<evidence type="ECO:0000313" key="8">
    <source>
        <dbReference type="EMBL" id="OLQ79070.1"/>
    </source>
</evidence>
<keyword evidence="9" id="KW-1185">Reference proteome</keyword>
<evidence type="ECO:0000256" key="4">
    <source>
        <dbReference type="ARBA" id="ARBA00022989"/>
    </source>
</evidence>